<gene>
    <name evidence="5" type="ORF">I8531_000768</name>
</gene>
<dbReference type="InterPro" id="IPR001345">
    <property type="entry name" value="PG/BPGM_mutase_AS"/>
</dbReference>
<accession>A0A9P3WE38</accession>
<evidence type="ECO:0000256" key="3">
    <source>
        <dbReference type="PIRSR" id="PIRSR613078-1"/>
    </source>
</evidence>
<keyword evidence="2" id="KW-0413">Isomerase</keyword>
<feature type="binding site" evidence="4">
    <location>
        <begin position="7"/>
        <end position="14"/>
    </location>
    <ligand>
        <name>substrate</name>
    </ligand>
</feature>
<name>A0A9P3WE38_KLUIN</name>
<organism evidence="5 6">
    <name type="scientific">Kluyvera intermedia</name>
    <name type="common">Enterobacter intermedius</name>
    <dbReference type="NCBI Taxonomy" id="61648"/>
    <lineage>
        <taxon>Bacteria</taxon>
        <taxon>Pseudomonadati</taxon>
        <taxon>Pseudomonadota</taxon>
        <taxon>Gammaproteobacteria</taxon>
        <taxon>Enterobacterales</taxon>
        <taxon>Enterobacteriaceae</taxon>
        <taxon>Kluyvera</taxon>
    </lineage>
</organism>
<reference evidence="5" key="1">
    <citation type="journal article" date="2018" name="Genome Biol.">
        <title>SKESA: strategic k-mer extension for scrupulous assemblies.</title>
        <authorList>
            <person name="Souvorov A."/>
            <person name="Agarwala R."/>
            <person name="Lipman D.J."/>
        </authorList>
    </citation>
    <scope>NUCLEOTIDE SEQUENCE</scope>
    <source>
        <strain evidence="5">CAVp300</strain>
    </source>
</reference>
<dbReference type="InterPro" id="IPR050275">
    <property type="entry name" value="PGM_Phosphatase"/>
</dbReference>
<protein>
    <submittedName>
        <fullName evidence="5">Histidine phosphatase family protein</fullName>
    </submittedName>
</protein>
<dbReference type="PANTHER" id="PTHR48100:SF1">
    <property type="entry name" value="HISTIDINE PHOSPHATASE FAMILY PROTEIN-RELATED"/>
    <property type="match status" value="1"/>
</dbReference>
<dbReference type="Gene3D" id="3.40.50.1240">
    <property type="entry name" value="Phosphoglycerate mutase-like"/>
    <property type="match status" value="1"/>
</dbReference>
<dbReference type="RefSeq" id="WP_047370008.1">
    <property type="nucleotide sequence ID" value="NZ_CABMNU010000005.1"/>
</dbReference>
<evidence type="ECO:0000256" key="4">
    <source>
        <dbReference type="PIRSR" id="PIRSR613078-2"/>
    </source>
</evidence>
<dbReference type="GO" id="GO:0005737">
    <property type="term" value="C:cytoplasm"/>
    <property type="evidence" value="ECO:0007669"/>
    <property type="project" value="TreeGrafter"/>
</dbReference>
<evidence type="ECO:0000313" key="5">
    <source>
        <dbReference type="EMBL" id="HAT3580509.1"/>
    </source>
</evidence>
<dbReference type="Proteomes" id="UP000867740">
    <property type="component" value="Unassembled WGS sequence"/>
</dbReference>
<evidence type="ECO:0000313" key="6">
    <source>
        <dbReference type="Proteomes" id="UP000867740"/>
    </source>
</evidence>
<dbReference type="SUPFAM" id="SSF53254">
    <property type="entry name" value="Phosphoglycerate mutase-like"/>
    <property type="match status" value="1"/>
</dbReference>
<reference evidence="5" key="2">
    <citation type="submission" date="2020-10" db="EMBL/GenBank/DDBJ databases">
        <authorList>
            <consortium name="NCBI Pathogen Detection Project"/>
        </authorList>
    </citation>
    <scope>NUCLEOTIDE SEQUENCE</scope>
    <source>
        <strain evidence="5">CAVp300</strain>
    </source>
</reference>
<comment type="caution">
    <text evidence="5">The sequence shown here is derived from an EMBL/GenBank/DDBJ whole genome shotgun (WGS) entry which is preliminary data.</text>
</comment>
<evidence type="ECO:0000256" key="2">
    <source>
        <dbReference type="ARBA" id="ARBA00023235"/>
    </source>
</evidence>
<dbReference type="GO" id="GO:0016791">
    <property type="term" value="F:phosphatase activity"/>
    <property type="evidence" value="ECO:0007669"/>
    <property type="project" value="TreeGrafter"/>
</dbReference>
<keyword evidence="1" id="KW-0324">Glycolysis</keyword>
<dbReference type="InterPro" id="IPR013078">
    <property type="entry name" value="His_Pase_superF_clade-1"/>
</dbReference>
<feature type="active site" description="Proton donor/acceptor" evidence="3">
    <location>
        <position position="81"/>
    </location>
</feature>
<evidence type="ECO:0000256" key="1">
    <source>
        <dbReference type="ARBA" id="ARBA00023152"/>
    </source>
</evidence>
<dbReference type="PANTHER" id="PTHR48100">
    <property type="entry name" value="BROAD-SPECIFICITY PHOSPHATASE YOR283W-RELATED"/>
    <property type="match status" value="1"/>
</dbReference>
<dbReference type="PROSITE" id="PS00175">
    <property type="entry name" value="PG_MUTASE"/>
    <property type="match status" value="1"/>
</dbReference>
<dbReference type="AlphaFoldDB" id="A0A9P3WE38"/>
<dbReference type="SMART" id="SM00855">
    <property type="entry name" value="PGAM"/>
    <property type="match status" value="1"/>
</dbReference>
<proteinExistence type="predicted"/>
<dbReference type="InterPro" id="IPR029033">
    <property type="entry name" value="His_PPase_superfam"/>
</dbReference>
<dbReference type="Pfam" id="PF00300">
    <property type="entry name" value="His_Phos_1"/>
    <property type="match status" value="1"/>
</dbReference>
<feature type="binding site" evidence="4">
    <location>
        <position position="57"/>
    </location>
    <ligand>
        <name>substrate</name>
    </ligand>
</feature>
<feature type="active site" description="Tele-phosphohistidine intermediate" evidence="3">
    <location>
        <position position="8"/>
    </location>
</feature>
<sequence length="209" mass="22827">MKIYLVRHGETVWNVENRIQGHLDSPVTGQGTRQITALCRDLTDKSIGLVVASPLGRSVTAAGQIASWLDSPLQLDPAFVERHFGDLEGKRIDELTEKERTHAAMVLSGTPGIRPQNGESPEEATRRVLTALSGLSVFEGNVCVVSHGHVIQSVISTLIDNNPENFDRYAHLNGAYSILACTEKGLAVEKWGMSTHLFSRRTPPGFDSL</sequence>
<dbReference type="EMBL" id="DACSUM010000004">
    <property type="protein sequence ID" value="HAT3580509.1"/>
    <property type="molecule type" value="Genomic_DNA"/>
</dbReference>
<dbReference type="CDD" id="cd07067">
    <property type="entry name" value="HP_PGM_like"/>
    <property type="match status" value="1"/>
</dbReference>